<accession>A0A3E0TNF3</accession>
<dbReference type="AlphaFoldDB" id="A0A3E0TNF3"/>
<dbReference type="InterPro" id="IPR018076">
    <property type="entry name" value="T2SS_GspF_dom"/>
</dbReference>
<dbReference type="Gene3D" id="1.20.81.30">
    <property type="entry name" value="Type II secretion system (T2SS), domain F"/>
    <property type="match status" value="1"/>
</dbReference>
<evidence type="ECO:0000313" key="9">
    <source>
        <dbReference type="Proteomes" id="UP000256478"/>
    </source>
</evidence>
<proteinExistence type="predicted"/>
<dbReference type="RefSeq" id="WP_116007075.1">
    <property type="nucleotide sequence ID" value="NZ_QUOU01000001.1"/>
</dbReference>
<dbReference type="InterPro" id="IPR042094">
    <property type="entry name" value="T2SS_GspF_sf"/>
</dbReference>
<gene>
    <name evidence="8" type="ORF">DXX93_04835</name>
</gene>
<feature type="transmembrane region" description="Helical" evidence="6">
    <location>
        <begin position="88"/>
        <end position="106"/>
    </location>
</feature>
<feature type="transmembrane region" description="Helical" evidence="6">
    <location>
        <begin position="290"/>
        <end position="309"/>
    </location>
</feature>
<evidence type="ECO:0000256" key="4">
    <source>
        <dbReference type="ARBA" id="ARBA00022989"/>
    </source>
</evidence>
<keyword evidence="4 6" id="KW-1133">Transmembrane helix</keyword>
<evidence type="ECO:0000256" key="5">
    <source>
        <dbReference type="ARBA" id="ARBA00023136"/>
    </source>
</evidence>
<feature type="transmembrane region" description="Helical" evidence="6">
    <location>
        <begin position="6"/>
        <end position="28"/>
    </location>
</feature>
<evidence type="ECO:0000313" key="8">
    <source>
        <dbReference type="EMBL" id="REL25953.1"/>
    </source>
</evidence>
<dbReference type="Proteomes" id="UP000256478">
    <property type="component" value="Unassembled WGS sequence"/>
</dbReference>
<dbReference type="PANTHER" id="PTHR35007">
    <property type="entry name" value="INTEGRAL MEMBRANE PROTEIN-RELATED"/>
    <property type="match status" value="1"/>
</dbReference>
<organism evidence="8 9">
    <name type="scientific">Thalassotalea euphylliae</name>
    <dbReference type="NCBI Taxonomy" id="1655234"/>
    <lineage>
        <taxon>Bacteria</taxon>
        <taxon>Pseudomonadati</taxon>
        <taxon>Pseudomonadota</taxon>
        <taxon>Gammaproteobacteria</taxon>
        <taxon>Alteromonadales</taxon>
        <taxon>Colwelliaceae</taxon>
        <taxon>Thalassotalea</taxon>
    </lineage>
</organism>
<evidence type="ECO:0000256" key="3">
    <source>
        <dbReference type="ARBA" id="ARBA00022692"/>
    </source>
</evidence>
<keyword evidence="3 6" id="KW-0812">Transmembrane</keyword>
<reference evidence="8 9" key="1">
    <citation type="submission" date="2018-08" db="EMBL/GenBank/DDBJ databases">
        <title>Thalassotalea euphylliae genome.</title>
        <authorList>
            <person name="Summers S."/>
            <person name="Rice S.A."/>
            <person name="Freckelton M.L."/>
            <person name="Nedved B.T."/>
            <person name="Hadfield M.G."/>
        </authorList>
    </citation>
    <scope>NUCLEOTIDE SEQUENCE [LARGE SCALE GENOMIC DNA]</scope>
    <source>
        <strain evidence="8 9">H1</strain>
    </source>
</reference>
<sequence>MLLSTSSLLFCLLLLIVVLVSLLAYLLYQHKLVNRQQQRLSHYLSAGQSALATSDAQALFKTSLQETGIKAWLYRLWVRLGDVFHPKLILTFMVLMLITVFTVLKLGQAWPWLAQLSLLISVNVLLFNGLYQWQLKRLNSDFEQDFPHAVATVSRAVSAGLSVNAALLQAKEQSQHRVQQVFAEITDLLAIGATLDQALSQAGIKVQQPSFKFFSVCLLLNQQSGGQLAQVLHQLMANIHERKSHHKRVLAMTAEPRVSAKVIACLPVLFLLFFYYQMPSAFDYLRYHQTGQWIAGYALASIVFGLWLINRMTKVD</sequence>
<keyword evidence="2" id="KW-1003">Cell membrane</keyword>
<dbReference type="Pfam" id="PF00482">
    <property type="entry name" value="T2SSF"/>
    <property type="match status" value="1"/>
</dbReference>
<dbReference type="GO" id="GO:0005886">
    <property type="term" value="C:plasma membrane"/>
    <property type="evidence" value="ECO:0007669"/>
    <property type="project" value="UniProtKB-SubCell"/>
</dbReference>
<evidence type="ECO:0000256" key="1">
    <source>
        <dbReference type="ARBA" id="ARBA00004651"/>
    </source>
</evidence>
<dbReference type="EMBL" id="QUOU01000001">
    <property type="protein sequence ID" value="REL25953.1"/>
    <property type="molecule type" value="Genomic_DNA"/>
</dbReference>
<feature type="domain" description="Type II secretion system protein GspF" evidence="7">
    <location>
        <begin position="151"/>
        <end position="274"/>
    </location>
</feature>
<keyword evidence="5 6" id="KW-0472">Membrane</keyword>
<evidence type="ECO:0000256" key="2">
    <source>
        <dbReference type="ARBA" id="ARBA00022475"/>
    </source>
</evidence>
<evidence type="ECO:0000256" key="6">
    <source>
        <dbReference type="SAM" id="Phobius"/>
    </source>
</evidence>
<feature type="transmembrane region" description="Helical" evidence="6">
    <location>
        <begin position="112"/>
        <end position="131"/>
    </location>
</feature>
<protein>
    <recommendedName>
        <fullName evidence="7">Type II secretion system protein GspF domain-containing protein</fullName>
    </recommendedName>
</protein>
<dbReference type="OrthoDB" id="5611741at2"/>
<evidence type="ECO:0000259" key="7">
    <source>
        <dbReference type="Pfam" id="PF00482"/>
    </source>
</evidence>
<dbReference type="PANTHER" id="PTHR35007:SF1">
    <property type="entry name" value="PILUS ASSEMBLY PROTEIN"/>
    <property type="match status" value="1"/>
</dbReference>
<comment type="subcellular location">
    <subcellularLocation>
        <location evidence="1">Cell membrane</location>
        <topology evidence="1">Multi-pass membrane protein</topology>
    </subcellularLocation>
</comment>
<feature type="transmembrane region" description="Helical" evidence="6">
    <location>
        <begin position="258"/>
        <end position="278"/>
    </location>
</feature>
<comment type="caution">
    <text evidence="8">The sequence shown here is derived from an EMBL/GenBank/DDBJ whole genome shotgun (WGS) entry which is preliminary data.</text>
</comment>
<name>A0A3E0TNF3_9GAMM</name>